<name>A0A193GJ81_9BORD</name>
<dbReference type="Proteomes" id="UP000091926">
    <property type="component" value="Chromosome"/>
</dbReference>
<dbReference type="EMBL" id="CP016172">
    <property type="protein sequence ID" value="ANN79471.1"/>
    <property type="molecule type" value="Genomic_DNA"/>
</dbReference>
<dbReference type="KEGG" id="bfz:BAU07_22210"/>
<gene>
    <name evidence="1" type="ORF">BAU07_22210</name>
</gene>
<evidence type="ECO:0000313" key="1">
    <source>
        <dbReference type="EMBL" id="ANN79471.1"/>
    </source>
</evidence>
<protein>
    <submittedName>
        <fullName evidence="1">Uncharacterized protein</fullName>
    </submittedName>
</protein>
<keyword evidence="2" id="KW-1185">Reference proteome</keyword>
<proteinExistence type="predicted"/>
<reference evidence="1 2" key="1">
    <citation type="submission" date="2016-06" db="EMBL/GenBank/DDBJ databases">
        <title>Complete genome sequences of Bordetella bronchialis and Bordetella flabilis.</title>
        <authorList>
            <person name="LiPuma J.J."/>
            <person name="Spilker T."/>
        </authorList>
    </citation>
    <scope>NUCLEOTIDE SEQUENCE [LARGE SCALE GENOMIC DNA]</scope>
    <source>
        <strain evidence="1 2">AU10664</strain>
    </source>
</reference>
<organism evidence="1 2">
    <name type="scientific">Bordetella flabilis</name>
    <dbReference type="NCBI Taxonomy" id="463014"/>
    <lineage>
        <taxon>Bacteria</taxon>
        <taxon>Pseudomonadati</taxon>
        <taxon>Pseudomonadota</taxon>
        <taxon>Betaproteobacteria</taxon>
        <taxon>Burkholderiales</taxon>
        <taxon>Alcaligenaceae</taxon>
        <taxon>Bordetella</taxon>
    </lineage>
</organism>
<dbReference type="STRING" id="463014.BAU07_22210"/>
<evidence type="ECO:0000313" key="2">
    <source>
        <dbReference type="Proteomes" id="UP000091926"/>
    </source>
</evidence>
<accession>A0A193GJ81</accession>
<dbReference type="AlphaFoldDB" id="A0A193GJ81"/>
<sequence length="255" mass="28327">MVTAFEQDSLYWTEPNITKLSFTYFRTDIATELFGAAGLALWPKAYVDNIFPPYPPGHPPYTAFYRCAFPIDGLTVQRDDAGCGERYVDDQPVPNTAPCGTIGITTAQQWLAKYHGTQTNFCGFALIPGQSTAKQNMDTVIEIARVLQQKQSELLLPWNEVVAGPWRGYDAGRIPVMAFFSVADNSVTALVRNPKQTVPGKNLNDAQTQQKWYFDLTKIFVPIVEISAANEGAVFTYRDEDQAAGIPDVVTVFPR</sequence>